<name>A0ABR1JU54_9AGAR</name>
<organism evidence="1 2">
    <name type="scientific">Marasmiellus scandens</name>
    <dbReference type="NCBI Taxonomy" id="2682957"/>
    <lineage>
        <taxon>Eukaryota</taxon>
        <taxon>Fungi</taxon>
        <taxon>Dikarya</taxon>
        <taxon>Basidiomycota</taxon>
        <taxon>Agaricomycotina</taxon>
        <taxon>Agaricomycetes</taxon>
        <taxon>Agaricomycetidae</taxon>
        <taxon>Agaricales</taxon>
        <taxon>Marasmiineae</taxon>
        <taxon>Omphalotaceae</taxon>
        <taxon>Marasmiellus</taxon>
    </lineage>
</organism>
<proteinExistence type="predicted"/>
<sequence>MTNDLVFTILPPFHSTVTFLPTGQLYIINVLATLNSRTSLREQLKESSVHNISFDRNTQGIIELYNRPVRSTNANPQSQRVSLSIPGQKASDIEAGVHIARSVVTWDGTNYVHGTGSSG</sequence>
<accession>A0ABR1JU54</accession>
<keyword evidence="2" id="KW-1185">Reference proteome</keyword>
<protein>
    <submittedName>
        <fullName evidence="1">Uncharacterized protein</fullName>
    </submittedName>
</protein>
<gene>
    <name evidence="1" type="ORF">VKT23_006179</name>
</gene>
<comment type="caution">
    <text evidence="1">The sequence shown here is derived from an EMBL/GenBank/DDBJ whole genome shotgun (WGS) entry which is preliminary data.</text>
</comment>
<evidence type="ECO:0000313" key="1">
    <source>
        <dbReference type="EMBL" id="KAK7464970.1"/>
    </source>
</evidence>
<evidence type="ECO:0000313" key="2">
    <source>
        <dbReference type="Proteomes" id="UP001498398"/>
    </source>
</evidence>
<reference evidence="1 2" key="1">
    <citation type="submission" date="2024-01" db="EMBL/GenBank/DDBJ databases">
        <title>A draft genome for the cacao thread blight pathogen Marasmiellus scandens.</title>
        <authorList>
            <person name="Baruah I.K."/>
            <person name="Leung J."/>
            <person name="Bukari Y."/>
            <person name="Amoako-Attah I."/>
            <person name="Meinhardt L.W."/>
            <person name="Bailey B.A."/>
            <person name="Cohen S.P."/>
        </authorList>
    </citation>
    <scope>NUCLEOTIDE SEQUENCE [LARGE SCALE GENOMIC DNA]</scope>
    <source>
        <strain evidence="1 2">GH-19</strain>
    </source>
</reference>
<dbReference type="EMBL" id="JBANRG010000007">
    <property type="protein sequence ID" value="KAK7464970.1"/>
    <property type="molecule type" value="Genomic_DNA"/>
</dbReference>
<dbReference type="Proteomes" id="UP001498398">
    <property type="component" value="Unassembled WGS sequence"/>
</dbReference>